<dbReference type="InterPro" id="IPR022272">
    <property type="entry name" value="Lipocalin_CS"/>
</dbReference>
<evidence type="ECO:0000256" key="1">
    <source>
        <dbReference type="ARBA" id="ARBA00006889"/>
    </source>
</evidence>
<evidence type="ECO:0000256" key="3">
    <source>
        <dbReference type="SAM" id="SignalP"/>
    </source>
</evidence>
<comment type="similarity">
    <text evidence="1 2">Belongs to the calycin superfamily. Lipocalin family.</text>
</comment>
<feature type="chain" id="PRO_5029792199" description="Lipocalin/cytosolic fatty-acid binding domain-containing protein" evidence="3">
    <location>
        <begin position="23"/>
        <end position="185"/>
    </location>
</feature>
<sequence>MGLGRLLPVLVLALVLVTGSQPQEQPLRESHNLNWNKFSGFWYILAIASDTQGFLPGRDRRKLGASVVQVHRVGQLKVILAFNGLQGCQSHTLILRRDGKKPVFRNTLRGVEGFRVLSTDYSYGVVDMRLGRAGRTSKTLLLFSRHTVSSFLSMRKFIDICEIRELTRGATVLPKDASCAHTILP</sequence>
<gene>
    <name evidence="5" type="ORF">HJG59_008792</name>
</gene>
<evidence type="ECO:0000313" key="6">
    <source>
        <dbReference type="Proteomes" id="UP000550707"/>
    </source>
</evidence>
<comment type="caution">
    <text evidence="5">The sequence shown here is derived from an EMBL/GenBank/DDBJ whole genome shotgun (WGS) entry which is preliminary data.</text>
</comment>
<name>A0A7J8EE12_MOLMO</name>
<evidence type="ECO:0000256" key="2">
    <source>
        <dbReference type="RuleBase" id="RU003695"/>
    </source>
</evidence>
<protein>
    <recommendedName>
        <fullName evidence="4">Lipocalin/cytosolic fatty-acid binding domain-containing protein</fullName>
    </recommendedName>
</protein>
<dbReference type="GO" id="GO:0036094">
    <property type="term" value="F:small molecule binding"/>
    <property type="evidence" value="ECO:0007669"/>
    <property type="project" value="InterPro"/>
</dbReference>
<dbReference type="InterPro" id="IPR000566">
    <property type="entry name" value="Lipocln_cytosolic_FA-bd_dom"/>
</dbReference>
<dbReference type="InterPro" id="IPR012674">
    <property type="entry name" value="Calycin"/>
</dbReference>
<keyword evidence="3" id="KW-0732">Signal</keyword>
<organism evidence="5 6">
    <name type="scientific">Molossus molossus</name>
    <name type="common">Pallas' mastiff bat</name>
    <name type="synonym">Vespertilio molossus</name>
    <dbReference type="NCBI Taxonomy" id="27622"/>
    <lineage>
        <taxon>Eukaryota</taxon>
        <taxon>Metazoa</taxon>
        <taxon>Chordata</taxon>
        <taxon>Craniata</taxon>
        <taxon>Vertebrata</taxon>
        <taxon>Euteleostomi</taxon>
        <taxon>Mammalia</taxon>
        <taxon>Eutheria</taxon>
        <taxon>Laurasiatheria</taxon>
        <taxon>Chiroptera</taxon>
        <taxon>Yangochiroptera</taxon>
        <taxon>Molossidae</taxon>
        <taxon>Molossus</taxon>
    </lineage>
</organism>
<feature type="domain" description="Lipocalin/cytosolic fatty-acid binding" evidence="4">
    <location>
        <begin position="39"/>
        <end position="165"/>
    </location>
</feature>
<dbReference type="AlphaFoldDB" id="A0A7J8EE12"/>
<dbReference type="InterPro" id="IPR002345">
    <property type="entry name" value="Lipocalin"/>
</dbReference>
<evidence type="ECO:0000313" key="5">
    <source>
        <dbReference type="EMBL" id="KAF6433704.1"/>
    </source>
</evidence>
<dbReference type="PROSITE" id="PS00213">
    <property type="entry name" value="LIPOCALIN"/>
    <property type="match status" value="1"/>
</dbReference>
<dbReference type="EMBL" id="JACASF010000014">
    <property type="protein sequence ID" value="KAF6433704.1"/>
    <property type="molecule type" value="Genomic_DNA"/>
</dbReference>
<evidence type="ECO:0000259" key="4">
    <source>
        <dbReference type="Pfam" id="PF00061"/>
    </source>
</evidence>
<dbReference type="PANTHER" id="PTHR11430:SF79">
    <property type="entry name" value="EPIDIDYMAL-SPECIFIC LIPOCALIN-10"/>
    <property type="match status" value="1"/>
</dbReference>
<reference evidence="5 6" key="1">
    <citation type="journal article" date="2020" name="Nature">
        <title>Six reference-quality genomes reveal evolution of bat adaptations.</title>
        <authorList>
            <person name="Jebb D."/>
            <person name="Huang Z."/>
            <person name="Pippel M."/>
            <person name="Hughes G.M."/>
            <person name="Lavrichenko K."/>
            <person name="Devanna P."/>
            <person name="Winkler S."/>
            <person name="Jermiin L.S."/>
            <person name="Skirmuntt E.C."/>
            <person name="Katzourakis A."/>
            <person name="Burkitt-Gray L."/>
            <person name="Ray D.A."/>
            <person name="Sullivan K.A.M."/>
            <person name="Roscito J.G."/>
            <person name="Kirilenko B.M."/>
            <person name="Davalos L.M."/>
            <person name="Corthals A.P."/>
            <person name="Power M.L."/>
            <person name="Jones G."/>
            <person name="Ransome R.D."/>
            <person name="Dechmann D.K.N."/>
            <person name="Locatelli A.G."/>
            <person name="Puechmaille S.J."/>
            <person name="Fedrigo O."/>
            <person name="Jarvis E.D."/>
            <person name="Hiller M."/>
            <person name="Vernes S.C."/>
            <person name="Myers E.W."/>
            <person name="Teeling E.C."/>
        </authorList>
    </citation>
    <scope>NUCLEOTIDE SEQUENCE [LARGE SCALE GENOMIC DNA]</scope>
    <source>
        <strain evidence="5">MMolMol1</strain>
        <tissue evidence="5">Muscle</tissue>
    </source>
</reference>
<dbReference type="Gene3D" id="2.40.128.20">
    <property type="match status" value="1"/>
</dbReference>
<dbReference type="SUPFAM" id="SSF50814">
    <property type="entry name" value="Lipocalins"/>
    <property type="match status" value="1"/>
</dbReference>
<proteinExistence type="inferred from homology"/>
<dbReference type="Pfam" id="PF00061">
    <property type="entry name" value="Lipocalin"/>
    <property type="match status" value="1"/>
</dbReference>
<dbReference type="Proteomes" id="UP000550707">
    <property type="component" value="Unassembled WGS sequence"/>
</dbReference>
<keyword evidence="6" id="KW-1185">Reference proteome</keyword>
<dbReference type="PANTHER" id="PTHR11430">
    <property type="entry name" value="LIPOCALIN"/>
    <property type="match status" value="1"/>
</dbReference>
<feature type="signal peptide" evidence="3">
    <location>
        <begin position="1"/>
        <end position="22"/>
    </location>
</feature>
<accession>A0A7J8EE12</accession>